<accession>A0A841FQI2</accession>
<organism evidence="2 3">
    <name type="scientific">Phytomonospora endophytica</name>
    <dbReference type="NCBI Taxonomy" id="714109"/>
    <lineage>
        <taxon>Bacteria</taxon>
        <taxon>Bacillati</taxon>
        <taxon>Actinomycetota</taxon>
        <taxon>Actinomycetes</taxon>
        <taxon>Micromonosporales</taxon>
        <taxon>Micromonosporaceae</taxon>
        <taxon>Phytomonospora</taxon>
    </lineage>
</organism>
<name>A0A841FQI2_9ACTN</name>
<gene>
    <name evidence="2" type="ORF">HNR73_006219</name>
</gene>
<evidence type="ECO:0000313" key="3">
    <source>
        <dbReference type="Proteomes" id="UP000548476"/>
    </source>
</evidence>
<dbReference type="AlphaFoldDB" id="A0A841FQI2"/>
<dbReference type="RefSeq" id="WP_239121937.1">
    <property type="nucleotide sequence ID" value="NZ_BONT01000008.1"/>
</dbReference>
<dbReference type="EMBL" id="JACHGT010000016">
    <property type="protein sequence ID" value="MBB6038336.1"/>
    <property type="molecule type" value="Genomic_DNA"/>
</dbReference>
<sequence>MTTIGPWRKSSRSQGSGANCVELRLFGDQVQLRDSKLGTGSPTLTVSAAEFSSLKNLIQAP</sequence>
<dbReference type="Proteomes" id="UP000548476">
    <property type="component" value="Unassembled WGS sequence"/>
</dbReference>
<proteinExistence type="predicted"/>
<comment type="caution">
    <text evidence="2">The sequence shown here is derived from an EMBL/GenBank/DDBJ whole genome shotgun (WGS) entry which is preliminary data.</text>
</comment>
<keyword evidence="3" id="KW-1185">Reference proteome</keyword>
<evidence type="ECO:0000313" key="2">
    <source>
        <dbReference type="EMBL" id="MBB6038336.1"/>
    </source>
</evidence>
<protein>
    <recommendedName>
        <fullName evidence="1">DUF397 domain-containing protein</fullName>
    </recommendedName>
</protein>
<reference evidence="2 3" key="1">
    <citation type="submission" date="2020-08" db="EMBL/GenBank/DDBJ databases">
        <title>Genomic Encyclopedia of Type Strains, Phase IV (KMG-IV): sequencing the most valuable type-strain genomes for metagenomic binning, comparative biology and taxonomic classification.</title>
        <authorList>
            <person name="Goeker M."/>
        </authorList>
    </citation>
    <scope>NUCLEOTIDE SEQUENCE [LARGE SCALE GENOMIC DNA]</scope>
    <source>
        <strain evidence="2 3">YIM 65646</strain>
    </source>
</reference>
<dbReference type="InterPro" id="IPR007278">
    <property type="entry name" value="DUF397"/>
</dbReference>
<feature type="domain" description="DUF397" evidence="1">
    <location>
        <begin position="7"/>
        <end position="54"/>
    </location>
</feature>
<dbReference type="Pfam" id="PF04149">
    <property type="entry name" value="DUF397"/>
    <property type="match status" value="1"/>
</dbReference>
<evidence type="ECO:0000259" key="1">
    <source>
        <dbReference type="Pfam" id="PF04149"/>
    </source>
</evidence>